<evidence type="ECO:0000256" key="1">
    <source>
        <dbReference type="ARBA" id="ARBA00004167"/>
    </source>
</evidence>
<gene>
    <name evidence="7" type="ORF">IQ235_12655</name>
</gene>
<dbReference type="EMBL" id="JADEXN010000223">
    <property type="protein sequence ID" value="MBE9041631.1"/>
    <property type="molecule type" value="Genomic_DNA"/>
</dbReference>
<protein>
    <submittedName>
        <fullName evidence="7">LemA family protein</fullName>
    </submittedName>
</protein>
<evidence type="ECO:0000256" key="3">
    <source>
        <dbReference type="ARBA" id="ARBA00022692"/>
    </source>
</evidence>
<dbReference type="PANTHER" id="PTHR34478:SF1">
    <property type="entry name" value="PROTEIN LEMA"/>
    <property type="match status" value="1"/>
</dbReference>
<name>A0A928VWW9_9CYAN</name>
<evidence type="ECO:0000313" key="8">
    <source>
        <dbReference type="Proteomes" id="UP000621799"/>
    </source>
</evidence>
<dbReference type="Pfam" id="PF04011">
    <property type="entry name" value="LemA"/>
    <property type="match status" value="1"/>
</dbReference>
<dbReference type="PANTHER" id="PTHR34478">
    <property type="entry name" value="PROTEIN LEMA"/>
    <property type="match status" value="1"/>
</dbReference>
<accession>A0A928VWW9</accession>
<dbReference type="InterPro" id="IPR023353">
    <property type="entry name" value="LemA-like_dom_sf"/>
</dbReference>
<organism evidence="7 8">
    <name type="scientific">Zarconia navalis LEGE 11467</name>
    <dbReference type="NCBI Taxonomy" id="1828826"/>
    <lineage>
        <taxon>Bacteria</taxon>
        <taxon>Bacillati</taxon>
        <taxon>Cyanobacteriota</taxon>
        <taxon>Cyanophyceae</taxon>
        <taxon>Oscillatoriophycideae</taxon>
        <taxon>Oscillatoriales</taxon>
        <taxon>Oscillatoriales incertae sedis</taxon>
        <taxon>Zarconia</taxon>
        <taxon>Zarconia navalis</taxon>
    </lineage>
</organism>
<evidence type="ECO:0000256" key="4">
    <source>
        <dbReference type="ARBA" id="ARBA00022989"/>
    </source>
</evidence>
<evidence type="ECO:0000256" key="2">
    <source>
        <dbReference type="ARBA" id="ARBA00008854"/>
    </source>
</evidence>
<keyword evidence="8" id="KW-1185">Reference proteome</keyword>
<evidence type="ECO:0000256" key="5">
    <source>
        <dbReference type="ARBA" id="ARBA00023136"/>
    </source>
</evidence>
<dbReference type="GO" id="GO:0016020">
    <property type="term" value="C:membrane"/>
    <property type="evidence" value="ECO:0007669"/>
    <property type="project" value="UniProtKB-SubCell"/>
</dbReference>
<reference evidence="7" key="1">
    <citation type="submission" date="2020-10" db="EMBL/GenBank/DDBJ databases">
        <authorList>
            <person name="Castelo-Branco R."/>
            <person name="Eusebio N."/>
            <person name="Adriana R."/>
            <person name="Vieira A."/>
            <person name="Brugerolle De Fraissinette N."/>
            <person name="Rezende De Castro R."/>
            <person name="Schneider M.P."/>
            <person name="Vasconcelos V."/>
            <person name="Leao P.N."/>
        </authorList>
    </citation>
    <scope>NUCLEOTIDE SEQUENCE</scope>
    <source>
        <strain evidence="7">LEGE 11467</strain>
    </source>
</reference>
<dbReference type="Proteomes" id="UP000621799">
    <property type="component" value="Unassembled WGS sequence"/>
</dbReference>
<comment type="similarity">
    <text evidence="2">Belongs to the LemA family.</text>
</comment>
<sequence>MWIWVAIGVGIAIVFVILASLYNTLVGLKNRVENVLASVDVLLKKRYDLIPELVSTVKTYMQYEQKTLTNIAAIRSRAVSSNVTQEGRVELENRLSEELGNLLVAVEAYPDLKANQNFLELQKSLNEIEEQLSAARRFYNTSVTNYNNAIEMFPTNLVAAIMNYHRKKLFETPVSEQQKVNVGNLFNQ</sequence>
<comment type="caution">
    <text evidence="7">The sequence shown here is derived from an EMBL/GenBank/DDBJ whole genome shotgun (WGS) entry which is preliminary data.</text>
</comment>
<feature type="transmembrane region" description="Helical" evidence="6">
    <location>
        <begin position="6"/>
        <end position="28"/>
    </location>
</feature>
<dbReference type="AlphaFoldDB" id="A0A928VWW9"/>
<evidence type="ECO:0000256" key="6">
    <source>
        <dbReference type="SAM" id="Phobius"/>
    </source>
</evidence>
<keyword evidence="5 6" id="KW-0472">Membrane</keyword>
<proteinExistence type="inferred from homology"/>
<dbReference type="InterPro" id="IPR007156">
    <property type="entry name" value="MamQ_LemA"/>
</dbReference>
<comment type="subcellular location">
    <subcellularLocation>
        <location evidence="1">Membrane</location>
        <topology evidence="1">Single-pass membrane protein</topology>
    </subcellularLocation>
</comment>
<keyword evidence="3 6" id="KW-0812">Transmembrane</keyword>
<keyword evidence="4 6" id="KW-1133">Transmembrane helix</keyword>
<dbReference type="SUPFAM" id="SSF140478">
    <property type="entry name" value="LemA-like"/>
    <property type="match status" value="1"/>
</dbReference>
<evidence type="ECO:0000313" key="7">
    <source>
        <dbReference type="EMBL" id="MBE9041631.1"/>
    </source>
</evidence>
<dbReference type="Gene3D" id="1.20.1440.20">
    <property type="entry name" value="LemA-like domain"/>
    <property type="match status" value="1"/>
</dbReference>